<protein>
    <submittedName>
        <fullName evidence="2">Uncharacterized protein</fullName>
    </submittedName>
</protein>
<name>A0A818TN80_9BILA</name>
<evidence type="ECO:0000256" key="1">
    <source>
        <dbReference type="SAM" id="Coils"/>
    </source>
</evidence>
<accession>A0A818TN80</accession>
<dbReference type="Proteomes" id="UP000663836">
    <property type="component" value="Unassembled WGS sequence"/>
</dbReference>
<organism evidence="2 3">
    <name type="scientific">Rotaria sordida</name>
    <dbReference type="NCBI Taxonomy" id="392033"/>
    <lineage>
        <taxon>Eukaryota</taxon>
        <taxon>Metazoa</taxon>
        <taxon>Spiralia</taxon>
        <taxon>Gnathifera</taxon>
        <taxon>Rotifera</taxon>
        <taxon>Eurotatoria</taxon>
        <taxon>Bdelloidea</taxon>
        <taxon>Philodinida</taxon>
        <taxon>Philodinidae</taxon>
        <taxon>Rotaria</taxon>
    </lineage>
</organism>
<sequence>MSRDMEAVYQSKVTEKLQKLDESKQNVLKTQETYRLNIQQEEERIQLKHEELERARRKWEESLAKTGFVADQIGSLT</sequence>
<dbReference type="AlphaFoldDB" id="A0A818TN80"/>
<keyword evidence="1" id="KW-0175">Coiled coil</keyword>
<gene>
    <name evidence="2" type="ORF">JBS370_LOCUS8746</name>
</gene>
<proteinExistence type="predicted"/>
<evidence type="ECO:0000313" key="3">
    <source>
        <dbReference type="Proteomes" id="UP000663836"/>
    </source>
</evidence>
<comment type="caution">
    <text evidence="2">The sequence shown here is derived from an EMBL/GenBank/DDBJ whole genome shotgun (WGS) entry which is preliminary data.</text>
</comment>
<evidence type="ECO:0000313" key="2">
    <source>
        <dbReference type="EMBL" id="CAF3689451.1"/>
    </source>
</evidence>
<feature type="coiled-coil region" evidence="1">
    <location>
        <begin position="35"/>
        <end position="62"/>
    </location>
</feature>
<reference evidence="2" key="1">
    <citation type="submission" date="2021-02" db="EMBL/GenBank/DDBJ databases">
        <authorList>
            <person name="Nowell W R."/>
        </authorList>
    </citation>
    <scope>NUCLEOTIDE SEQUENCE</scope>
</reference>
<dbReference type="EMBL" id="CAJOBD010000565">
    <property type="protein sequence ID" value="CAF3689451.1"/>
    <property type="molecule type" value="Genomic_DNA"/>
</dbReference>